<dbReference type="AlphaFoldDB" id="A0A2P7PZC7"/>
<accession>A0A2P7PZC7</accession>
<comment type="caution">
    <text evidence="2">The sequence shown here is derived from an EMBL/GenBank/DDBJ whole genome shotgun (WGS) entry which is preliminary data.</text>
</comment>
<dbReference type="OrthoDB" id="195113at2"/>
<evidence type="ECO:0000259" key="1">
    <source>
        <dbReference type="Pfam" id="PF01872"/>
    </source>
</evidence>
<dbReference type="PANTHER" id="PTHR38011">
    <property type="entry name" value="DIHYDROFOLATE REDUCTASE FAMILY PROTEIN (AFU_ORTHOLOGUE AFUA_8G06820)"/>
    <property type="match status" value="1"/>
</dbReference>
<organism evidence="2 3">
    <name type="scientific">Peptostreptococcus russellii</name>
    <dbReference type="NCBI Taxonomy" id="215200"/>
    <lineage>
        <taxon>Bacteria</taxon>
        <taxon>Bacillati</taxon>
        <taxon>Bacillota</taxon>
        <taxon>Clostridia</taxon>
        <taxon>Peptostreptococcales</taxon>
        <taxon>Peptostreptococcaceae</taxon>
        <taxon>Peptostreptococcus</taxon>
    </lineage>
</organism>
<dbReference type="Pfam" id="PF01872">
    <property type="entry name" value="RibD_C"/>
    <property type="match status" value="1"/>
</dbReference>
<evidence type="ECO:0000313" key="3">
    <source>
        <dbReference type="Proteomes" id="UP000241434"/>
    </source>
</evidence>
<evidence type="ECO:0000313" key="2">
    <source>
        <dbReference type="EMBL" id="PSJ31045.1"/>
    </source>
</evidence>
<dbReference type="EMBL" id="JYGE01000006">
    <property type="protein sequence ID" value="PSJ31045.1"/>
    <property type="molecule type" value="Genomic_DNA"/>
</dbReference>
<dbReference type="InterPro" id="IPR024072">
    <property type="entry name" value="DHFR-like_dom_sf"/>
</dbReference>
<name>A0A2P7PZC7_9FIRM</name>
<dbReference type="Gene3D" id="3.40.430.10">
    <property type="entry name" value="Dihydrofolate Reductase, subunit A"/>
    <property type="match status" value="1"/>
</dbReference>
<keyword evidence="3" id="KW-1185">Reference proteome</keyword>
<dbReference type="InterPro" id="IPR002734">
    <property type="entry name" value="RibDG_C"/>
</dbReference>
<reference evidence="2" key="1">
    <citation type="thesis" date="2015" institute="Rutgers" country="The State University of New Jersey, 14 College Farm Rd., New Brunswick, NJ, USA">
        <title>Ammonia toxicity in bacteria and its implications for treatment of and resource recovery from highly nitrogenous organic wastes.</title>
        <authorList>
            <person name="Luther A.K."/>
        </authorList>
    </citation>
    <scope>NUCLEOTIDE SEQUENCE</scope>
    <source>
        <strain evidence="2">RT-10B</strain>
    </source>
</reference>
<dbReference type="PANTHER" id="PTHR38011:SF11">
    <property type="entry name" value="2,5-DIAMINO-6-RIBOSYLAMINO-4(3H)-PYRIMIDINONE 5'-PHOSPHATE REDUCTASE"/>
    <property type="match status" value="1"/>
</dbReference>
<proteinExistence type="predicted"/>
<dbReference type="GO" id="GO:0008703">
    <property type="term" value="F:5-amino-6-(5-phosphoribosylamino)uracil reductase activity"/>
    <property type="evidence" value="ECO:0007669"/>
    <property type="project" value="InterPro"/>
</dbReference>
<dbReference type="Proteomes" id="UP000241434">
    <property type="component" value="Unassembled WGS sequence"/>
</dbReference>
<dbReference type="GO" id="GO:0009231">
    <property type="term" value="P:riboflavin biosynthetic process"/>
    <property type="evidence" value="ECO:0007669"/>
    <property type="project" value="InterPro"/>
</dbReference>
<protein>
    <submittedName>
        <fullName evidence="2">Riboflavin biosynthesis protein RibD</fullName>
    </submittedName>
</protein>
<gene>
    <name evidence="2" type="ORF">UF10_07145</name>
</gene>
<dbReference type="RefSeq" id="WP_106777117.1">
    <property type="nucleotide sequence ID" value="NZ_JYGE01000006.1"/>
</dbReference>
<dbReference type="InterPro" id="IPR050765">
    <property type="entry name" value="Riboflavin_Biosynth_HTPR"/>
</dbReference>
<feature type="domain" description="Bacterial bifunctional deaminase-reductase C-terminal" evidence="1">
    <location>
        <begin position="2"/>
        <end position="166"/>
    </location>
</feature>
<sequence length="182" mass="20373">MRKVVLFIAMSLDGYIADNSGNVDWLAGEDPNAEGSDSYEKFVETVDTVVMGYKTYNQIVTELSPDEWVYQGMTSYVITHRDIKSDSDDIIFVGEFPSDLIRKIRKEEGKDVWICGGASVVQDLVASNLIDEYRISIIPTILGEGISLFGNGKEKIDLSLTKTETDNGIIELIYRKRDSISK</sequence>
<dbReference type="SUPFAM" id="SSF53597">
    <property type="entry name" value="Dihydrofolate reductase-like"/>
    <property type="match status" value="1"/>
</dbReference>